<accession>A0A1I3N9M4</accession>
<dbReference type="Gene3D" id="3.40.50.2000">
    <property type="entry name" value="Glycogen Phosphorylase B"/>
    <property type="match status" value="1"/>
</dbReference>
<dbReference type="InterPro" id="IPR001296">
    <property type="entry name" value="Glyco_trans_1"/>
</dbReference>
<reference evidence="3" key="1">
    <citation type="submission" date="2016-10" db="EMBL/GenBank/DDBJ databases">
        <authorList>
            <person name="Varghese N."/>
            <person name="Submissions S."/>
        </authorList>
    </citation>
    <scope>NUCLEOTIDE SEQUENCE [LARGE SCALE GENOMIC DNA]</scope>
    <source>
        <strain evidence="3">XBD1002</strain>
    </source>
</reference>
<protein>
    <recommendedName>
        <fullName evidence="1">Glycosyl transferase family 1 domain-containing protein</fullName>
    </recommendedName>
</protein>
<sequence>MSKLLFIYERDMPTVSITREVFSRLKLYPSIESDFIYLSDVSKDEIDSHDVIIFIRPDNIYSWKIAKNARDAGHTVVTFCDDDLLNLPKSLPTIPWRKKGLLNALANSNVIWSSSKYILEKYCPYTFSKRTAITDTIVQENELGNIAFNESDVVKIVYAAASSHKDLFNKLISPIIPKLVQEFGEKISFTFISVHPEVEGVKCEYLPGMPLLEYRKYMKEQHFDIGVAPLFNTEFTKCKYFNKFLEYTTQGVLGIYSKTEPYTYVIEDGINGLLADDNPESWYDALSKAIKDTQLRHSCINNAIQYIKENHSEKACIEKIIQGIPEILDSRNKYISCKSFSFNKFFYYFSRPFDWTYLFLFYLKNTGVKAVIKRIKMHFVEVKAYARKR</sequence>
<dbReference type="Pfam" id="PF00534">
    <property type="entry name" value="Glycos_transf_1"/>
    <property type="match status" value="1"/>
</dbReference>
<dbReference type="Proteomes" id="UP000182737">
    <property type="component" value="Unassembled WGS sequence"/>
</dbReference>
<keyword evidence="3" id="KW-1185">Reference proteome</keyword>
<dbReference type="OrthoDB" id="9802525at2"/>
<dbReference type="EMBL" id="FORI01000013">
    <property type="protein sequence ID" value="SFJ05825.1"/>
    <property type="molecule type" value="Genomic_DNA"/>
</dbReference>
<dbReference type="SUPFAM" id="SSF53756">
    <property type="entry name" value="UDP-Glycosyltransferase/glycogen phosphorylase"/>
    <property type="match status" value="1"/>
</dbReference>
<feature type="domain" description="Glycosyl transferase family 1" evidence="1">
    <location>
        <begin position="244"/>
        <end position="305"/>
    </location>
</feature>
<organism evidence="2 3">
    <name type="scientific">Treponema bryantii</name>
    <dbReference type="NCBI Taxonomy" id="163"/>
    <lineage>
        <taxon>Bacteria</taxon>
        <taxon>Pseudomonadati</taxon>
        <taxon>Spirochaetota</taxon>
        <taxon>Spirochaetia</taxon>
        <taxon>Spirochaetales</taxon>
        <taxon>Treponemataceae</taxon>
        <taxon>Treponema</taxon>
    </lineage>
</organism>
<dbReference type="AlphaFoldDB" id="A0A1I3N9M4"/>
<name>A0A1I3N9M4_9SPIR</name>
<evidence type="ECO:0000259" key="1">
    <source>
        <dbReference type="Pfam" id="PF00534"/>
    </source>
</evidence>
<dbReference type="GO" id="GO:0016757">
    <property type="term" value="F:glycosyltransferase activity"/>
    <property type="evidence" value="ECO:0007669"/>
    <property type="project" value="InterPro"/>
</dbReference>
<gene>
    <name evidence="2" type="ORF">SAMN04487775_11317</name>
</gene>
<dbReference type="RefSeq" id="WP_074933569.1">
    <property type="nucleotide sequence ID" value="NZ_FORI01000013.1"/>
</dbReference>
<evidence type="ECO:0000313" key="3">
    <source>
        <dbReference type="Proteomes" id="UP000182737"/>
    </source>
</evidence>
<proteinExistence type="predicted"/>
<evidence type="ECO:0000313" key="2">
    <source>
        <dbReference type="EMBL" id="SFJ05825.1"/>
    </source>
</evidence>